<organism evidence="2 3">
    <name type="scientific">Xenopus laevis</name>
    <name type="common">African clawed frog</name>
    <dbReference type="NCBI Taxonomy" id="8355"/>
    <lineage>
        <taxon>Eukaryota</taxon>
        <taxon>Metazoa</taxon>
        <taxon>Chordata</taxon>
        <taxon>Craniata</taxon>
        <taxon>Vertebrata</taxon>
        <taxon>Euteleostomi</taxon>
        <taxon>Amphibia</taxon>
        <taxon>Batrachia</taxon>
        <taxon>Anura</taxon>
        <taxon>Pipoidea</taxon>
        <taxon>Pipidae</taxon>
        <taxon>Xenopodinae</taxon>
        <taxon>Xenopus</taxon>
        <taxon>Xenopus</taxon>
    </lineage>
</organism>
<proteinExistence type="predicted"/>
<dbReference type="EMBL" id="CM004466">
    <property type="protein sequence ID" value="OCU02339.1"/>
    <property type="molecule type" value="Genomic_DNA"/>
</dbReference>
<dbReference type="Proteomes" id="UP000694892">
    <property type="component" value="Chromosome 1L"/>
</dbReference>
<sequence length="107" mass="12654">MESLLCCPYSYGLRSTHMNCFKHDMETLSHKFSFVLIVLHIECHEMAYVLFICIMFLKGKMFCVMLHSTLVNNIKEKVKHRDNEMTNIISITLYKAKTAPNVHFRFF</sequence>
<name>A0A974E2L9_XENLA</name>
<protein>
    <submittedName>
        <fullName evidence="2">Uncharacterized protein</fullName>
    </submittedName>
</protein>
<feature type="transmembrane region" description="Helical" evidence="1">
    <location>
        <begin position="32"/>
        <end position="57"/>
    </location>
</feature>
<evidence type="ECO:0000256" key="1">
    <source>
        <dbReference type="SAM" id="Phobius"/>
    </source>
</evidence>
<keyword evidence="1" id="KW-1133">Transmembrane helix</keyword>
<keyword evidence="1" id="KW-0472">Membrane</keyword>
<gene>
    <name evidence="2" type="ORF">XELAEV_18008102mg</name>
</gene>
<evidence type="ECO:0000313" key="3">
    <source>
        <dbReference type="Proteomes" id="UP000694892"/>
    </source>
</evidence>
<keyword evidence="1" id="KW-0812">Transmembrane</keyword>
<reference evidence="3" key="1">
    <citation type="journal article" date="2016" name="Nature">
        <title>Genome evolution in the allotetraploid frog Xenopus laevis.</title>
        <authorList>
            <person name="Session A.M."/>
            <person name="Uno Y."/>
            <person name="Kwon T."/>
            <person name="Chapman J.A."/>
            <person name="Toyoda A."/>
            <person name="Takahashi S."/>
            <person name="Fukui A."/>
            <person name="Hikosaka A."/>
            <person name="Suzuki A."/>
            <person name="Kondo M."/>
            <person name="van Heeringen S.J."/>
            <person name="Quigley I."/>
            <person name="Heinz S."/>
            <person name="Ogino H."/>
            <person name="Ochi H."/>
            <person name="Hellsten U."/>
            <person name="Lyons J.B."/>
            <person name="Simakov O."/>
            <person name="Putnam N."/>
            <person name="Stites J."/>
            <person name="Kuroki Y."/>
            <person name="Tanaka T."/>
            <person name="Michiue T."/>
            <person name="Watanabe M."/>
            <person name="Bogdanovic O."/>
            <person name="Lister R."/>
            <person name="Georgiou G."/>
            <person name="Paranjpe S.S."/>
            <person name="van Kruijsbergen I."/>
            <person name="Shu S."/>
            <person name="Carlson J."/>
            <person name="Kinoshita T."/>
            <person name="Ohta Y."/>
            <person name="Mawaribuchi S."/>
            <person name="Jenkins J."/>
            <person name="Grimwood J."/>
            <person name="Schmutz J."/>
            <person name="Mitros T."/>
            <person name="Mozaffari S.V."/>
            <person name="Suzuki Y."/>
            <person name="Haramoto Y."/>
            <person name="Yamamoto T.S."/>
            <person name="Takagi C."/>
            <person name="Heald R."/>
            <person name="Miller K."/>
            <person name="Haudenschild C."/>
            <person name="Kitzman J."/>
            <person name="Nakayama T."/>
            <person name="Izutsu Y."/>
            <person name="Robert J."/>
            <person name="Fortriede J."/>
            <person name="Burns K."/>
            <person name="Lotay V."/>
            <person name="Karimi K."/>
            <person name="Yasuoka Y."/>
            <person name="Dichmann D.S."/>
            <person name="Flajnik M.F."/>
            <person name="Houston D.W."/>
            <person name="Shendure J."/>
            <person name="DuPasquier L."/>
            <person name="Vize P.D."/>
            <person name="Zorn A.M."/>
            <person name="Ito M."/>
            <person name="Marcotte E.M."/>
            <person name="Wallingford J.B."/>
            <person name="Ito Y."/>
            <person name="Asashima M."/>
            <person name="Ueno N."/>
            <person name="Matsuda Y."/>
            <person name="Veenstra G.J."/>
            <person name="Fujiyama A."/>
            <person name="Harland R.M."/>
            <person name="Taira M."/>
            <person name="Rokhsar D.S."/>
        </authorList>
    </citation>
    <scope>NUCLEOTIDE SEQUENCE [LARGE SCALE GENOMIC DNA]</scope>
    <source>
        <strain evidence="3">J</strain>
    </source>
</reference>
<evidence type="ECO:0000313" key="2">
    <source>
        <dbReference type="EMBL" id="OCU02339.1"/>
    </source>
</evidence>
<accession>A0A974E2L9</accession>
<dbReference type="AlphaFoldDB" id="A0A974E2L9"/>